<proteinExistence type="predicted"/>
<feature type="transmembrane region" description="Helical" evidence="5">
    <location>
        <begin position="458"/>
        <end position="477"/>
    </location>
</feature>
<dbReference type="AlphaFoldDB" id="A0AAD4L262"/>
<dbReference type="InterPro" id="IPR011701">
    <property type="entry name" value="MFS"/>
</dbReference>
<evidence type="ECO:0000256" key="5">
    <source>
        <dbReference type="SAM" id="Phobius"/>
    </source>
</evidence>
<keyword evidence="4 5" id="KW-0472">Membrane</keyword>
<evidence type="ECO:0000256" key="1">
    <source>
        <dbReference type="ARBA" id="ARBA00004141"/>
    </source>
</evidence>
<reference evidence="7" key="1">
    <citation type="submission" date="2021-12" db="EMBL/GenBank/DDBJ databases">
        <title>Convergent genome expansion in fungi linked to evolution of root-endophyte symbiosis.</title>
        <authorList>
            <consortium name="DOE Joint Genome Institute"/>
            <person name="Ke Y.-H."/>
            <person name="Bonito G."/>
            <person name="Liao H.-L."/>
            <person name="Looney B."/>
            <person name="Rojas-Flechas A."/>
            <person name="Nash J."/>
            <person name="Hameed K."/>
            <person name="Schadt C."/>
            <person name="Martin F."/>
            <person name="Crous P.W."/>
            <person name="Miettinen O."/>
            <person name="Magnuson J.K."/>
            <person name="Labbe J."/>
            <person name="Jacobson D."/>
            <person name="Doktycz M.J."/>
            <person name="Veneault-Fourrey C."/>
            <person name="Kuo A."/>
            <person name="Mondo S."/>
            <person name="Calhoun S."/>
            <person name="Riley R."/>
            <person name="Ohm R."/>
            <person name="LaButti K."/>
            <person name="Andreopoulos B."/>
            <person name="Pangilinan J."/>
            <person name="Nolan M."/>
            <person name="Tritt A."/>
            <person name="Clum A."/>
            <person name="Lipzen A."/>
            <person name="Daum C."/>
            <person name="Barry K."/>
            <person name="Grigoriev I.V."/>
            <person name="Vilgalys R."/>
        </authorList>
    </citation>
    <scope>NUCLEOTIDE SEQUENCE</scope>
    <source>
        <strain evidence="7">PMI_201</strain>
    </source>
</reference>
<feature type="transmembrane region" description="Helical" evidence="5">
    <location>
        <begin position="59"/>
        <end position="88"/>
    </location>
</feature>
<dbReference type="PANTHER" id="PTHR23502">
    <property type="entry name" value="MAJOR FACILITATOR SUPERFAMILY"/>
    <property type="match status" value="1"/>
</dbReference>
<sequence length="537" mass="58850">MSRYQDELNTSAVTAPQRHPLETLGHVRLQDETTGLTLLVPQPSSNPNDPLNWSKAFKIYIAVLTCTALTWVNFFAAGPATVLVEIVIDLFGSPESTAAYATGVSKAALLFSTTTLAAGVSNLLWVPLAVKYGRRAVYTSSFLVFGLCCMWSTRATSYGSLLASRIIAAWFAGSAECVAPITIADVFFLHERGRMTAMYSASLSMGAALGSLISGVMSISQSWRMFHYLCAALVLTTTVLILFTMPETAFQRDMSGTEQETNEKVSHVSEVERVEASSTLKKSLLQRMAFSRSSLTHEAIWKIAFRPVAVLLLPPVLWSTVSLGIGIGIFVILATTAATAFSQVYNFTVWRVGLVWIASIVGNLLGVPFGGYFSDWVANRATSRNGGVREPEMRLPAVSIAMIAYPGSLLLYGLGINYKTNWIVPTLGVFLFSFGCSAAIGISVAYTIDCYRPIAGEVVVSQIVFKSFITFLMSFYANPWVELDGYAEAFGIMAGFSFVVLALWIPLYIWGKRIRHATLKWRLMQLVRWDADRETGE</sequence>
<evidence type="ECO:0000256" key="3">
    <source>
        <dbReference type="ARBA" id="ARBA00022989"/>
    </source>
</evidence>
<dbReference type="PANTHER" id="PTHR23502:SF34">
    <property type="entry name" value="PROTEIN HOL1"/>
    <property type="match status" value="1"/>
</dbReference>
<dbReference type="GeneID" id="70248081"/>
<dbReference type="SUPFAM" id="SSF103473">
    <property type="entry name" value="MFS general substrate transporter"/>
    <property type="match status" value="1"/>
</dbReference>
<feature type="transmembrane region" description="Helical" evidence="5">
    <location>
        <begin position="316"/>
        <end position="341"/>
    </location>
</feature>
<dbReference type="EMBL" id="JAJTJA010000001">
    <property type="protein sequence ID" value="KAH8705794.1"/>
    <property type="molecule type" value="Genomic_DNA"/>
</dbReference>
<feature type="domain" description="Major facilitator superfamily (MFS) profile" evidence="6">
    <location>
        <begin position="59"/>
        <end position="512"/>
    </location>
</feature>
<evidence type="ECO:0000256" key="4">
    <source>
        <dbReference type="ARBA" id="ARBA00023136"/>
    </source>
</evidence>
<feature type="transmembrane region" description="Helical" evidence="5">
    <location>
        <begin position="395"/>
        <end position="416"/>
    </location>
</feature>
<protein>
    <submittedName>
        <fullName evidence="7">Major facilitator superfamily domain-containing protein</fullName>
    </submittedName>
</protein>
<accession>A0AAD4L262</accession>
<keyword evidence="8" id="KW-1185">Reference proteome</keyword>
<dbReference type="Gene3D" id="1.20.1250.20">
    <property type="entry name" value="MFS general substrate transporter like domains"/>
    <property type="match status" value="1"/>
</dbReference>
<feature type="transmembrane region" description="Helical" evidence="5">
    <location>
        <begin position="225"/>
        <end position="245"/>
    </location>
</feature>
<feature type="transmembrane region" description="Helical" evidence="5">
    <location>
        <begin position="201"/>
        <end position="219"/>
    </location>
</feature>
<organism evidence="7 8">
    <name type="scientific">Talaromyces proteolyticus</name>
    <dbReference type="NCBI Taxonomy" id="1131652"/>
    <lineage>
        <taxon>Eukaryota</taxon>
        <taxon>Fungi</taxon>
        <taxon>Dikarya</taxon>
        <taxon>Ascomycota</taxon>
        <taxon>Pezizomycotina</taxon>
        <taxon>Eurotiomycetes</taxon>
        <taxon>Eurotiomycetidae</taxon>
        <taxon>Eurotiales</taxon>
        <taxon>Trichocomaceae</taxon>
        <taxon>Talaromyces</taxon>
        <taxon>Talaromyces sect. Bacilispori</taxon>
    </lineage>
</organism>
<evidence type="ECO:0000313" key="7">
    <source>
        <dbReference type="EMBL" id="KAH8705794.1"/>
    </source>
</evidence>
<dbReference type="GO" id="GO:0022857">
    <property type="term" value="F:transmembrane transporter activity"/>
    <property type="evidence" value="ECO:0007669"/>
    <property type="project" value="InterPro"/>
</dbReference>
<feature type="transmembrane region" description="Helical" evidence="5">
    <location>
        <begin position="136"/>
        <end position="154"/>
    </location>
</feature>
<dbReference type="Pfam" id="PF07690">
    <property type="entry name" value="MFS_1"/>
    <property type="match status" value="1"/>
</dbReference>
<dbReference type="Proteomes" id="UP001201262">
    <property type="component" value="Unassembled WGS sequence"/>
</dbReference>
<feature type="transmembrane region" description="Helical" evidence="5">
    <location>
        <begin position="489"/>
        <end position="510"/>
    </location>
</feature>
<comment type="caution">
    <text evidence="7">The sequence shown here is derived from an EMBL/GenBank/DDBJ whole genome shotgun (WGS) entry which is preliminary data.</text>
</comment>
<name>A0AAD4L262_9EURO</name>
<dbReference type="PROSITE" id="PS50850">
    <property type="entry name" value="MFS"/>
    <property type="match status" value="1"/>
</dbReference>
<evidence type="ECO:0000259" key="6">
    <source>
        <dbReference type="PROSITE" id="PS50850"/>
    </source>
</evidence>
<feature type="transmembrane region" description="Helical" evidence="5">
    <location>
        <begin position="353"/>
        <end position="374"/>
    </location>
</feature>
<feature type="transmembrane region" description="Helical" evidence="5">
    <location>
        <begin position="422"/>
        <end position="446"/>
    </location>
</feature>
<evidence type="ECO:0000313" key="8">
    <source>
        <dbReference type="Proteomes" id="UP001201262"/>
    </source>
</evidence>
<dbReference type="GO" id="GO:0005886">
    <property type="term" value="C:plasma membrane"/>
    <property type="evidence" value="ECO:0007669"/>
    <property type="project" value="TreeGrafter"/>
</dbReference>
<keyword evidence="2 5" id="KW-0812">Transmembrane</keyword>
<gene>
    <name evidence="7" type="ORF">BGW36DRAFT_393310</name>
</gene>
<dbReference type="InterPro" id="IPR036259">
    <property type="entry name" value="MFS_trans_sf"/>
</dbReference>
<evidence type="ECO:0000256" key="2">
    <source>
        <dbReference type="ARBA" id="ARBA00022692"/>
    </source>
</evidence>
<keyword evidence="3 5" id="KW-1133">Transmembrane helix</keyword>
<dbReference type="InterPro" id="IPR020846">
    <property type="entry name" value="MFS_dom"/>
</dbReference>
<comment type="subcellular location">
    <subcellularLocation>
        <location evidence="1">Membrane</location>
        <topology evidence="1">Multi-pass membrane protein</topology>
    </subcellularLocation>
</comment>
<feature type="transmembrane region" description="Helical" evidence="5">
    <location>
        <begin position="166"/>
        <end position="189"/>
    </location>
</feature>
<dbReference type="RefSeq" id="XP_046078415.1">
    <property type="nucleotide sequence ID" value="XM_046217794.1"/>
</dbReference>
<feature type="transmembrane region" description="Helical" evidence="5">
    <location>
        <begin position="108"/>
        <end position="129"/>
    </location>
</feature>